<dbReference type="InterPro" id="IPR036412">
    <property type="entry name" value="HAD-like_sf"/>
</dbReference>
<dbReference type="PANTHER" id="PTHR42896">
    <property type="entry name" value="XYLULOSE-1,5-BISPHOSPHATE (XUBP) PHOSPHATASE"/>
    <property type="match status" value="1"/>
</dbReference>
<dbReference type="PRINTS" id="PR00413">
    <property type="entry name" value="HADHALOGNASE"/>
</dbReference>
<dbReference type="Gene3D" id="1.10.150.240">
    <property type="entry name" value="Putative phosphatase, domain 2"/>
    <property type="match status" value="1"/>
</dbReference>
<organism evidence="3">
    <name type="scientific">marine sediment metagenome</name>
    <dbReference type="NCBI Taxonomy" id="412755"/>
    <lineage>
        <taxon>unclassified sequences</taxon>
        <taxon>metagenomes</taxon>
        <taxon>ecological metagenomes</taxon>
    </lineage>
</organism>
<dbReference type="AlphaFoldDB" id="X0T6T8"/>
<sequence>MSGVLIYDCDGVLGDTEQFGHLPAFNQMWAEFGVPWQWSVEGYGRKLKIGGGKERMKSLFEDDDFLKVFESPATEKERTELIATWHKRKTAIYKESILSGKIPPRSGVRRLAEAALDAGWVLGVCSTSAKESVEAVLAHTTGEQTAARFSLLLAGDMVKVKKPDPEIYNLAARELGVSPEECVVIEDSRNGLVAAYRARMKCLVTVSGYTRNEDFSEADMVVTCLGDPDGEKCRVLANRSAASPGDYITVSDLAKILGG</sequence>
<dbReference type="FunFam" id="3.40.50.1000:FF:000036">
    <property type="entry name" value="HAD family hydrolase"/>
    <property type="match status" value="1"/>
</dbReference>
<reference evidence="3" key="1">
    <citation type="journal article" date="2014" name="Front. Microbiol.">
        <title>High frequency of phylogenetically diverse reductive dehalogenase-homologous genes in deep subseafloor sedimentary metagenomes.</title>
        <authorList>
            <person name="Kawai M."/>
            <person name="Futagami T."/>
            <person name="Toyoda A."/>
            <person name="Takaki Y."/>
            <person name="Nishi S."/>
            <person name="Hori S."/>
            <person name="Arai W."/>
            <person name="Tsubouchi T."/>
            <person name="Morono Y."/>
            <person name="Uchiyama I."/>
            <person name="Ito T."/>
            <person name="Fujiyama A."/>
            <person name="Inagaki F."/>
            <person name="Takami H."/>
        </authorList>
    </citation>
    <scope>NUCLEOTIDE SEQUENCE</scope>
    <source>
        <strain evidence="3">Expedition CK06-06</strain>
    </source>
</reference>
<evidence type="ECO:0008006" key="4">
    <source>
        <dbReference type="Google" id="ProtNLM"/>
    </source>
</evidence>
<proteinExistence type="predicted"/>
<gene>
    <name evidence="3" type="ORF">S01H1_17411</name>
</gene>
<dbReference type="GO" id="GO:0016787">
    <property type="term" value="F:hydrolase activity"/>
    <property type="evidence" value="ECO:0007669"/>
    <property type="project" value="UniProtKB-KW"/>
</dbReference>
<dbReference type="SFLD" id="SFLDG01129">
    <property type="entry name" value="C1.5:_HAD__Beta-PGM__Phosphata"/>
    <property type="match status" value="1"/>
</dbReference>
<name>X0T6T8_9ZZZZ</name>
<dbReference type="NCBIfam" id="TIGR01509">
    <property type="entry name" value="HAD-SF-IA-v3"/>
    <property type="match status" value="1"/>
</dbReference>
<dbReference type="InterPro" id="IPR023214">
    <property type="entry name" value="HAD_sf"/>
</dbReference>
<dbReference type="EMBL" id="BARS01009236">
    <property type="protein sequence ID" value="GAF71805.1"/>
    <property type="molecule type" value="Genomic_DNA"/>
</dbReference>
<dbReference type="InterPro" id="IPR044999">
    <property type="entry name" value="CbbY-like"/>
</dbReference>
<protein>
    <recommendedName>
        <fullName evidence="4">HAD family hydrolase</fullName>
    </recommendedName>
</protein>
<dbReference type="InterPro" id="IPR023198">
    <property type="entry name" value="PGP-like_dom2"/>
</dbReference>
<dbReference type="SFLD" id="SFLDS00003">
    <property type="entry name" value="Haloacid_Dehalogenase"/>
    <property type="match status" value="1"/>
</dbReference>
<evidence type="ECO:0000256" key="2">
    <source>
        <dbReference type="ARBA" id="ARBA00022801"/>
    </source>
</evidence>
<keyword evidence="2" id="KW-0378">Hydrolase</keyword>
<dbReference type="GO" id="GO:0046872">
    <property type="term" value="F:metal ion binding"/>
    <property type="evidence" value="ECO:0007669"/>
    <property type="project" value="UniProtKB-KW"/>
</dbReference>
<accession>X0T6T8</accession>
<dbReference type="Gene3D" id="3.40.50.1000">
    <property type="entry name" value="HAD superfamily/HAD-like"/>
    <property type="match status" value="1"/>
</dbReference>
<dbReference type="PANTHER" id="PTHR42896:SF2">
    <property type="entry name" value="CBBY-LIKE PROTEIN"/>
    <property type="match status" value="1"/>
</dbReference>
<keyword evidence="1" id="KW-0479">Metal-binding</keyword>
<dbReference type="Pfam" id="PF00702">
    <property type="entry name" value="Hydrolase"/>
    <property type="match status" value="1"/>
</dbReference>
<comment type="caution">
    <text evidence="3">The sequence shown here is derived from an EMBL/GenBank/DDBJ whole genome shotgun (WGS) entry which is preliminary data.</text>
</comment>
<evidence type="ECO:0000256" key="1">
    <source>
        <dbReference type="ARBA" id="ARBA00022723"/>
    </source>
</evidence>
<dbReference type="InterPro" id="IPR006439">
    <property type="entry name" value="HAD-SF_hydro_IA"/>
</dbReference>
<dbReference type="SUPFAM" id="SSF56784">
    <property type="entry name" value="HAD-like"/>
    <property type="match status" value="1"/>
</dbReference>
<evidence type="ECO:0000313" key="3">
    <source>
        <dbReference type="EMBL" id="GAF71805.1"/>
    </source>
</evidence>